<dbReference type="OrthoDB" id="10278779at2759"/>
<feature type="region of interest" description="Disordered" evidence="1">
    <location>
        <begin position="1"/>
        <end position="30"/>
    </location>
</feature>
<dbReference type="HOGENOM" id="CLU_739754_0_0_1"/>
<dbReference type="GeneID" id="25303030"/>
<protein>
    <submittedName>
        <fullName evidence="2">Uncharacterized protein</fullName>
    </submittedName>
</protein>
<evidence type="ECO:0000313" key="2">
    <source>
        <dbReference type="EMBL" id="KIW84290.1"/>
    </source>
</evidence>
<evidence type="ECO:0000313" key="3">
    <source>
        <dbReference type="Proteomes" id="UP000053029"/>
    </source>
</evidence>
<organism evidence="2 3">
    <name type="scientific">Fonsecaea pedrosoi CBS 271.37</name>
    <dbReference type="NCBI Taxonomy" id="1442368"/>
    <lineage>
        <taxon>Eukaryota</taxon>
        <taxon>Fungi</taxon>
        <taxon>Dikarya</taxon>
        <taxon>Ascomycota</taxon>
        <taxon>Pezizomycotina</taxon>
        <taxon>Eurotiomycetes</taxon>
        <taxon>Chaetothyriomycetidae</taxon>
        <taxon>Chaetothyriales</taxon>
        <taxon>Herpotrichiellaceae</taxon>
        <taxon>Fonsecaea</taxon>
    </lineage>
</organism>
<proteinExistence type="predicted"/>
<evidence type="ECO:0000256" key="1">
    <source>
        <dbReference type="SAM" id="MobiDB-lite"/>
    </source>
</evidence>
<dbReference type="EMBL" id="KN846970">
    <property type="protein sequence ID" value="KIW84290.1"/>
    <property type="molecule type" value="Genomic_DNA"/>
</dbReference>
<sequence length="374" mass="42912">MVSEPTLGERRRHYSSRIQGPPPLITQQQPHKWPLERPKNKTRVLTTRSGKLSYVDSAQGVINPRNEPYKAIFKSVAGYDKLPLPRSHQVMYTSLNLRKYLDRTHCLMLLHALSKQRVKIWLQIGNRPMSIVHVDQATVLILSIALRSRSGERAELVGELIGLTHPRTLEYLARYIRPPLCDASIIASLVNATVRQYTQPRRANNGEFGSFQLFRLVPPIIADLLMKLDQRTTTNFLKGVLTRLITSHPNEHKERGMKLGLLLVGIRKALRRLLETDKKNRSRFELLVDCVFGLLSSAGPLGMGGALTVVQLLVKEVWKAKGDLRERKLRELWESIVSQADILIERNLASDRYKIRNFHTCRSWMRKVDSEWPI</sequence>
<gene>
    <name evidence="2" type="ORF">Z517_03540</name>
</gene>
<reference evidence="2 3" key="1">
    <citation type="submission" date="2015-01" db="EMBL/GenBank/DDBJ databases">
        <title>The Genome Sequence of Fonsecaea pedrosoi CBS 271.37.</title>
        <authorList>
            <consortium name="The Broad Institute Genomics Platform"/>
            <person name="Cuomo C."/>
            <person name="de Hoog S."/>
            <person name="Gorbushina A."/>
            <person name="Stielow B."/>
            <person name="Teixiera M."/>
            <person name="Abouelleil A."/>
            <person name="Chapman S.B."/>
            <person name="Priest M."/>
            <person name="Young S.K."/>
            <person name="Wortman J."/>
            <person name="Nusbaum C."/>
            <person name="Birren B."/>
        </authorList>
    </citation>
    <scope>NUCLEOTIDE SEQUENCE [LARGE SCALE GENOMIC DNA]</scope>
    <source>
        <strain evidence="2 3">CBS 271.37</strain>
    </source>
</reference>
<accession>A0A0D2H078</accession>
<keyword evidence="3" id="KW-1185">Reference proteome</keyword>
<name>A0A0D2H078_9EURO</name>
<dbReference type="Proteomes" id="UP000053029">
    <property type="component" value="Unassembled WGS sequence"/>
</dbReference>
<dbReference type="VEuPathDB" id="FungiDB:Z517_03540"/>
<dbReference type="RefSeq" id="XP_013288098.1">
    <property type="nucleotide sequence ID" value="XM_013432644.1"/>
</dbReference>
<dbReference type="AlphaFoldDB" id="A0A0D2H078"/>